<name>A0A0E9QCU0_ANGAN</name>
<reference evidence="1" key="2">
    <citation type="journal article" date="2015" name="Fish Shellfish Immunol.">
        <title>Early steps in the European eel (Anguilla anguilla)-Vibrio vulnificus interaction in the gills: Role of the RtxA13 toxin.</title>
        <authorList>
            <person name="Callol A."/>
            <person name="Pajuelo D."/>
            <person name="Ebbesson L."/>
            <person name="Teles M."/>
            <person name="MacKenzie S."/>
            <person name="Amaro C."/>
        </authorList>
    </citation>
    <scope>NUCLEOTIDE SEQUENCE</scope>
</reference>
<dbReference type="AlphaFoldDB" id="A0A0E9QCU0"/>
<sequence length="48" mass="5705">MVVNCNTTMITFSCYVSCYWRLFFQYFVSFYPIPSSPTYACSLQLFFS</sequence>
<organism evidence="1">
    <name type="scientific">Anguilla anguilla</name>
    <name type="common">European freshwater eel</name>
    <name type="synonym">Muraena anguilla</name>
    <dbReference type="NCBI Taxonomy" id="7936"/>
    <lineage>
        <taxon>Eukaryota</taxon>
        <taxon>Metazoa</taxon>
        <taxon>Chordata</taxon>
        <taxon>Craniata</taxon>
        <taxon>Vertebrata</taxon>
        <taxon>Euteleostomi</taxon>
        <taxon>Actinopterygii</taxon>
        <taxon>Neopterygii</taxon>
        <taxon>Teleostei</taxon>
        <taxon>Anguilliformes</taxon>
        <taxon>Anguillidae</taxon>
        <taxon>Anguilla</taxon>
    </lineage>
</organism>
<proteinExistence type="predicted"/>
<protein>
    <submittedName>
        <fullName evidence="1">Uncharacterized protein</fullName>
    </submittedName>
</protein>
<evidence type="ECO:0000313" key="1">
    <source>
        <dbReference type="EMBL" id="JAH14609.1"/>
    </source>
</evidence>
<reference evidence="1" key="1">
    <citation type="submission" date="2014-11" db="EMBL/GenBank/DDBJ databases">
        <authorList>
            <person name="Amaro Gonzalez C."/>
        </authorList>
    </citation>
    <scope>NUCLEOTIDE SEQUENCE</scope>
</reference>
<dbReference type="EMBL" id="GBXM01093968">
    <property type="protein sequence ID" value="JAH14609.1"/>
    <property type="molecule type" value="Transcribed_RNA"/>
</dbReference>
<accession>A0A0E9QCU0</accession>